<gene>
    <name evidence="9" type="ORF">HEQ75_09645</name>
</gene>
<evidence type="ECO:0000256" key="1">
    <source>
        <dbReference type="ARBA" id="ARBA00004651"/>
    </source>
</evidence>
<dbReference type="Gene3D" id="1.10.3720.10">
    <property type="entry name" value="MetI-like"/>
    <property type="match status" value="1"/>
</dbReference>
<evidence type="ECO:0000256" key="3">
    <source>
        <dbReference type="ARBA" id="ARBA00022475"/>
    </source>
</evidence>
<sequence length="300" mass="31108">MSRAGRIGGVALRQVLLLLGITVAVFVLLRVVPGDAVDVMASEGDITVAQEDLLRRMLGLDIGWPGQLLAWGSDALMGDLGTSLRYGQPVSDMVWAALPVTLGLAAAGLAIGLALGVALALLAMLRPGLAALVDALNVWSIVMPTFCVGLAGILVFSVWLGWLPSLGHGLVPAAIIGLDIGGQIAKPLMEDLRETAEARFVTALRSRGVRRGALVWRHLLPNSLTAVLPLAGLIVAGLVGGTLTMEVLFGLPGLGALLLDAILGRDYPVVQAAILVLSAAVIAANLATEAMQRALDPRVR</sequence>
<proteinExistence type="inferred from homology"/>
<keyword evidence="3" id="KW-1003">Cell membrane</keyword>
<dbReference type="RefSeq" id="WP_168029711.1">
    <property type="nucleotide sequence ID" value="NZ_JAAVNE010000012.1"/>
</dbReference>
<evidence type="ECO:0000259" key="8">
    <source>
        <dbReference type="PROSITE" id="PS50928"/>
    </source>
</evidence>
<dbReference type="InterPro" id="IPR000515">
    <property type="entry name" value="MetI-like"/>
</dbReference>
<dbReference type="PROSITE" id="PS50928">
    <property type="entry name" value="ABC_TM1"/>
    <property type="match status" value="1"/>
</dbReference>
<evidence type="ECO:0000256" key="6">
    <source>
        <dbReference type="ARBA" id="ARBA00023136"/>
    </source>
</evidence>
<feature type="transmembrane region" description="Helical" evidence="7">
    <location>
        <begin position="12"/>
        <end position="32"/>
    </location>
</feature>
<dbReference type="InterPro" id="IPR035906">
    <property type="entry name" value="MetI-like_sf"/>
</dbReference>
<accession>A0ABX1E201</accession>
<keyword evidence="10" id="KW-1185">Reference proteome</keyword>
<evidence type="ECO:0000256" key="2">
    <source>
        <dbReference type="ARBA" id="ARBA00022448"/>
    </source>
</evidence>
<feature type="transmembrane region" description="Helical" evidence="7">
    <location>
        <begin position="93"/>
        <end position="124"/>
    </location>
</feature>
<dbReference type="CDD" id="cd06261">
    <property type="entry name" value="TM_PBP2"/>
    <property type="match status" value="1"/>
</dbReference>
<feature type="domain" description="ABC transmembrane type-1" evidence="8">
    <location>
        <begin position="98"/>
        <end position="288"/>
    </location>
</feature>
<feature type="transmembrane region" description="Helical" evidence="7">
    <location>
        <begin position="226"/>
        <end position="249"/>
    </location>
</feature>
<feature type="transmembrane region" description="Helical" evidence="7">
    <location>
        <begin position="136"/>
        <end position="160"/>
    </location>
</feature>
<name>A0ABX1E201_9PROT</name>
<comment type="caution">
    <text evidence="9">The sequence shown here is derived from an EMBL/GenBank/DDBJ whole genome shotgun (WGS) entry which is preliminary data.</text>
</comment>
<protein>
    <submittedName>
        <fullName evidence="9">ABC transporter permease</fullName>
    </submittedName>
</protein>
<evidence type="ECO:0000256" key="5">
    <source>
        <dbReference type="ARBA" id="ARBA00022989"/>
    </source>
</evidence>
<dbReference type="Pfam" id="PF00528">
    <property type="entry name" value="BPD_transp_1"/>
    <property type="match status" value="1"/>
</dbReference>
<comment type="similarity">
    <text evidence="7">Belongs to the binding-protein-dependent transport system permease family.</text>
</comment>
<evidence type="ECO:0000313" key="10">
    <source>
        <dbReference type="Proteomes" id="UP000787635"/>
    </source>
</evidence>
<dbReference type="Proteomes" id="UP000787635">
    <property type="component" value="Unassembled WGS sequence"/>
</dbReference>
<keyword evidence="2 7" id="KW-0813">Transport</keyword>
<reference evidence="9 10" key="1">
    <citation type="submission" date="2020-03" db="EMBL/GenBank/DDBJ databases">
        <title>Roseomonas selenitidurans sp. nov. isolated from urban soil.</title>
        <authorList>
            <person name="Liu H."/>
        </authorList>
    </citation>
    <scope>NUCLEOTIDE SEQUENCE [LARGE SCALE GENOMIC DNA]</scope>
    <source>
        <strain evidence="9 10">BU-1</strain>
    </source>
</reference>
<comment type="subcellular location">
    <subcellularLocation>
        <location evidence="1 7">Cell membrane</location>
        <topology evidence="1 7">Multi-pass membrane protein</topology>
    </subcellularLocation>
</comment>
<dbReference type="PANTHER" id="PTHR43163:SF6">
    <property type="entry name" value="DIPEPTIDE TRANSPORT SYSTEM PERMEASE PROTEIN DPPB-RELATED"/>
    <property type="match status" value="1"/>
</dbReference>
<dbReference type="EMBL" id="JAAVNE010000012">
    <property type="protein sequence ID" value="NKC31121.1"/>
    <property type="molecule type" value="Genomic_DNA"/>
</dbReference>
<evidence type="ECO:0000256" key="7">
    <source>
        <dbReference type="RuleBase" id="RU363032"/>
    </source>
</evidence>
<keyword evidence="6 7" id="KW-0472">Membrane</keyword>
<organism evidence="9 10">
    <name type="scientific">Falsiroseomonas selenitidurans</name>
    <dbReference type="NCBI Taxonomy" id="2716335"/>
    <lineage>
        <taxon>Bacteria</taxon>
        <taxon>Pseudomonadati</taxon>
        <taxon>Pseudomonadota</taxon>
        <taxon>Alphaproteobacteria</taxon>
        <taxon>Acetobacterales</taxon>
        <taxon>Roseomonadaceae</taxon>
        <taxon>Falsiroseomonas</taxon>
    </lineage>
</organism>
<feature type="transmembrane region" description="Helical" evidence="7">
    <location>
        <begin position="269"/>
        <end position="288"/>
    </location>
</feature>
<dbReference type="SUPFAM" id="SSF161098">
    <property type="entry name" value="MetI-like"/>
    <property type="match status" value="1"/>
</dbReference>
<keyword evidence="5 7" id="KW-1133">Transmembrane helix</keyword>
<dbReference type="PANTHER" id="PTHR43163">
    <property type="entry name" value="DIPEPTIDE TRANSPORT SYSTEM PERMEASE PROTEIN DPPB-RELATED"/>
    <property type="match status" value="1"/>
</dbReference>
<evidence type="ECO:0000256" key="4">
    <source>
        <dbReference type="ARBA" id="ARBA00022692"/>
    </source>
</evidence>
<keyword evidence="4 7" id="KW-0812">Transmembrane</keyword>
<evidence type="ECO:0000313" key="9">
    <source>
        <dbReference type="EMBL" id="NKC31121.1"/>
    </source>
</evidence>